<name>A0ABQ0U303_9GAMM</name>
<comment type="caution">
    <text evidence="13">The sequence shown here is derived from an EMBL/GenBank/DDBJ whole genome shotgun (WGS) entry which is preliminary data.</text>
</comment>
<evidence type="ECO:0000256" key="5">
    <source>
        <dbReference type="ARBA" id="ARBA00022741"/>
    </source>
</evidence>
<evidence type="ECO:0000256" key="4">
    <source>
        <dbReference type="ARBA" id="ARBA00022679"/>
    </source>
</evidence>
<gene>
    <name evidence="13" type="ORF">HHA04nite_10900</name>
</gene>
<reference evidence="13 14" key="1">
    <citation type="submission" date="2019-07" db="EMBL/GenBank/DDBJ databases">
        <title>Whole genome shotgun sequence of Halomonas halophila NBRC 102604.</title>
        <authorList>
            <person name="Hosoyama A."/>
            <person name="Uohara A."/>
            <person name="Ohji S."/>
            <person name="Ichikawa N."/>
        </authorList>
    </citation>
    <scope>NUCLEOTIDE SEQUENCE [LARGE SCALE GENOMIC DNA]</scope>
    <source>
        <strain evidence="13 14">NBRC 102604</strain>
    </source>
</reference>
<evidence type="ECO:0000256" key="3">
    <source>
        <dbReference type="ARBA" id="ARBA00022553"/>
    </source>
</evidence>
<dbReference type="SUPFAM" id="SSF55073">
    <property type="entry name" value="Nucleotide cyclase"/>
    <property type="match status" value="1"/>
</dbReference>
<dbReference type="SMART" id="SM00091">
    <property type="entry name" value="PAS"/>
    <property type="match status" value="1"/>
</dbReference>
<evidence type="ECO:0000256" key="7">
    <source>
        <dbReference type="ARBA" id="ARBA00022840"/>
    </source>
</evidence>
<keyword evidence="3" id="KW-0597">Phosphoprotein</keyword>
<dbReference type="SUPFAM" id="SSF55785">
    <property type="entry name" value="PYP-like sensor domain (PAS domain)"/>
    <property type="match status" value="1"/>
</dbReference>
<dbReference type="PROSITE" id="PS50887">
    <property type="entry name" value="GGDEF"/>
    <property type="match status" value="1"/>
</dbReference>
<evidence type="ECO:0000313" key="13">
    <source>
        <dbReference type="EMBL" id="GEK72546.1"/>
    </source>
</evidence>
<dbReference type="InterPro" id="IPR043128">
    <property type="entry name" value="Rev_trsase/Diguanyl_cyclase"/>
</dbReference>
<dbReference type="NCBIfam" id="TIGR00229">
    <property type="entry name" value="sensory_box"/>
    <property type="match status" value="1"/>
</dbReference>
<keyword evidence="9" id="KW-0812">Transmembrane</keyword>
<evidence type="ECO:0000256" key="6">
    <source>
        <dbReference type="ARBA" id="ARBA00022777"/>
    </source>
</evidence>
<dbReference type="SMART" id="SM00267">
    <property type="entry name" value="GGDEF"/>
    <property type="match status" value="1"/>
</dbReference>
<sequence>MLPTSLGARLVIATVVPLLLVTAALAPIFVAQLQTRLDGARDAAATRLDAEYETLLHDMNESFNQVLAVAELPLLRRHLRDVHDGVAIYRQISTQTNLAQLSALLDTLTTHFGRYSRLVLIGVEGEELMSAGTRPLPHPTGVDHAHADYFREAMRQPARNLYVSPPRVGPSRAGAEAGTTAVIDIATPVFGADGHRLGVLLFTLDWHYLTARLPHVVGEEAGVRAVMADARGRWLLPDVEDGIQFGGLLEERYPAFWQDLETRSQGEMPLDEDLLRFRTHDIRTHHYRSQAGMIMTSPDTQPWRLGILVPRPTLSALLLGNPWQLLVIVLTYLLAVAVGVLWVLSLQRQHQLRRQAMAFSREAQRLAGEARQYADEVQDLYEHAPCGYHSLDADGRIVRINRTELGWLGLRADEVIGRRLYRDFVSPETRSAFQAAFRRVLGEEGEGSAECELLRADGTTLPVAIQATAQVTAEGFQYTRATVFDLRERKDLEARLEQQAMTDPLTGLGNRRYLMEQAALEMARARRRGMPLSLVAIDLDHFKRINDVHGHDVGDRVLQAFAETVREQLREGDVLCRMGGEEFVALLCDTDADQAMAVAERLRQAVAATPVGTSTRIDDASSGASWLSYSASLGVARIDPAEDSLTPAIKRADQALYAAKQAGRDRVHARFEPAGD</sequence>
<keyword evidence="7" id="KW-0067">ATP-binding</keyword>
<protein>
    <recommendedName>
        <fullName evidence="2">diguanylate cyclase</fullName>
        <ecNumber evidence="2">2.7.7.65</ecNumber>
    </recommendedName>
</protein>
<dbReference type="Proteomes" id="UP000321121">
    <property type="component" value="Unassembled WGS sequence"/>
</dbReference>
<evidence type="ECO:0000259" key="12">
    <source>
        <dbReference type="PROSITE" id="PS50887"/>
    </source>
</evidence>
<keyword evidence="6" id="KW-0418">Kinase</keyword>
<evidence type="ECO:0000256" key="8">
    <source>
        <dbReference type="ARBA" id="ARBA00023012"/>
    </source>
</evidence>
<dbReference type="EMBL" id="BJUS01000008">
    <property type="protein sequence ID" value="GEK72546.1"/>
    <property type="molecule type" value="Genomic_DNA"/>
</dbReference>
<evidence type="ECO:0000256" key="1">
    <source>
        <dbReference type="ARBA" id="ARBA00004370"/>
    </source>
</evidence>
<dbReference type="InterPro" id="IPR000160">
    <property type="entry name" value="GGDEF_dom"/>
</dbReference>
<dbReference type="InterPro" id="IPR000014">
    <property type="entry name" value="PAS"/>
</dbReference>
<keyword evidence="14" id="KW-1185">Reference proteome</keyword>
<dbReference type="CDD" id="cd12914">
    <property type="entry name" value="PDC1_DGC_like"/>
    <property type="match status" value="1"/>
</dbReference>
<evidence type="ECO:0000256" key="9">
    <source>
        <dbReference type="SAM" id="Phobius"/>
    </source>
</evidence>
<dbReference type="Gene3D" id="3.30.70.270">
    <property type="match status" value="1"/>
</dbReference>
<comment type="subcellular location">
    <subcellularLocation>
        <location evidence="1">Membrane</location>
    </subcellularLocation>
</comment>
<dbReference type="CDD" id="cd00130">
    <property type="entry name" value="PAS"/>
    <property type="match status" value="1"/>
</dbReference>
<dbReference type="InterPro" id="IPR013656">
    <property type="entry name" value="PAS_4"/>
</dbReference>
<evidence type="ECO:0000259" key="11">
    <source>
        <dbReference type="PROSITE" id="PS50113"/>
    </source>
</evidence>
<organism evidence="13 14">
    <name type="scientific">Halomonas halophila</name>
    <dbReference type="NCBI Taxonomy" id="29573"/>
    <lineage>
        <taxon>Bacteria</taxon>
        <taxon>Pseudomonadati</taxon>
        <taxon>Pseudomonadota</taxon>
        <taxon>Gammaproteobacteria</taxon>
        <taxon>Oceanospirillales</taxon>
        <taxon>Halomonadaceae</taxon>
        <taxon>Halomonas</taxon>
    </lineage>
</organism>
<dbReference type="PROSITE" id="PS50112">
    <property type="entry name" value="PAS"/>
    <property type="match status" value="1"/>
</dbReference>
<dbReference type="InterPro" id="IPR035965">
    <property type="entry name" value="PAS-like_dom_sf"/>
</dbReference>
<dbReference type="SUPFAM" id="SSF103190">
    <property type="entry name" value="Sensory domain-like"/>
    <property type="match status" value="1"/>
</dbReference>
<keyword evidence="9" id="KW-0472">Membrane</keyword>
<dbReference type="NCBIfam" id="TIGR00254">
    <property type="entry name" value="GGDEF"/>
    <property type="match status" value="1"/>
</dbReference>
<evidence type="ECO:0000313" key="14">
    <source>
        <dbReference type="Proteomes" id="UP000321121"/>
    </source>
</evidence>
<feature type="transmembrane region" description="Helical" evidence="9">
    <location>
        <begin position="323"/>
        <end position="344"/>
    </location>
</feature>
<feature type="domain" description="GGDEF" evidence="12">
    <location>
        <begin position="530"/>
        <end position="672"/>
    </location>
</feature>
<dbReference type="EC" id="2.7.7.65" evidence="2"/>
<keyword evidence="8" id="KW-0902">Two-component regulatory system</keyword>
<evidence type="ECO:0000256" key="2">
    <source>
        <dbReference type="ARBA" id="ARBA00012528"/>
    </source>
</evidence>
<dbReference type="PANTHER" id="PTHR45138:SF5">
    <property type="entry name" value="BIFUNCTIONAL PERIPLASMIC SUBSTRATE BINDING PROTEIN_CYTOPLASMIC DIGUANYLATE CYCLASE"/>
    <property type="match status" value="1"/>
</dbReference>
<dbReference type="Pfam" id="PF00990">
    <property type="entry name" value="GGDEF"/>
    <property type="match status" value="1"/>
</dbReference>
<keyword evidence="4" id="KW-0808">Transferase</keyword>
<dbReference type="InterPro" id="IPR000700">
    <property type="entry name" value="PAS-assoc_C"/>
</dbReference>
<evidence type="ECO:0000259" key="10">
    <source>
        <dbReference type="PROSITE" id="PS50112"/>
    </source>
</evidence>
<dbReference type="PANTHER" id="PTHR45138">
    <property type="entry name" value="REGULATORY COMPONENTS OF SENSORY TRANSDUCTION SYSTEM"/>
    <property type="match status" value="1"/>
</dbReference>
<dbReference type="Gene3D" id="3.30.450.20">
    <property type="entry name" value="PAS domain"/>
    <property type="match status" value="2"/>
</dbReference>
<keyword evidence="5" id="KW-0547">Nucleotide-binding</keyword>
<feature type="domain" description="PAS" evidence="10">
    <location>
        <begin position="373"/>
        <end position="444"/>
    </location>
</feature>
<dbReference type="InterPro" id="IPR029151">
    <property type="entry name" value="Sensor-like_sf"/>
</dbReference>
<feature type="domain" description="PAC" evidence="11">
    <location>
        <begin position="447"/>
        <end position="498"/>
    </location>
</feature>
<dbReference type="InterPro" id="IPR029787">
    <property type="entry name" value="Nucleotide_cyclase"/>
</dbReference>
<keyword evidence="9" id="KW-1133">Transmembrane helix</keyword>
<proteinExistence type="predicted"/>
<accession>A0ABQ0U303</accession>
<dbReference type="CDD" id="cd01949">
    <property type="entry name" value="GGDEF"/>
    <property type="match status" value="1"/>
</dbReference>
<dbReference type="InterPro" id="IPR050469">
    <property type="entry name" value="Diguanylate_Cyclase"/>
</dbReference>
<dbReference type="Pfam" id="PF08448">
    <property type="entry name" value="PAS_4"/>
    <property type="match status" value="1"/>
</dbReference>
<dbReference type="PROSITE" id="PS50113">
    <property type="entry name" value="PAC"/>
    <property type="match status" value="1"/>
</dbReference>